<dbReference type="Gene3D" id="3.50.50.60">
    <property type="entry name" value="FAD/NAD(P)-binding domain"/>
    <property type="match status" value="2"/>
</dbReference>
<evidence type="ECO:0000256" key="1">
    <source>
        <dbReference type="ARBA" id="ARBA00023002"/>
    </source>
</evidence>
<evidence type="ECO:0000313" key="3">
    <source>
        <dbReference type="EMBL" id="WEU40120.1"/>
    </source>
</evidence>
<reference evidence="3" key="1">
    <citation type="journal article" date="2017" name="Nature">
        <title>Asgard archaea illuminate the origin of eukaryotic cellular complexity.</title>
        <authorList>
            <person name="Zaremba-Niedzwiedzka K."/>
            <person name="Caceres E.F."/>
            <person name="Saw J.H."/>
            <person name="Backstrom D."/>
            <person name="Juzokaite L."/>
            <person name="Vancaester E."/>
            <person name="Seitz K.W."/>
            <person name="Anantharaman K."/>
            <person name="Starnawski P."/>
            <person name="Kjeldsen K.U."/>
            <person name="Scott M.B."/>
            <person name="Nunoura T."/>
            <person name="Banfield J.F."/>
            <person name="Schramm A."/>
            <person name="Baker B.J."/>
            <person name="Spang A."/>
            <person name="Ettema T.J.G."/>
        </authorList>
    </citation>
    <scope>NUCLEOTIDE SEQUENCE</scope>
    <source>
        <strain evidence="3">LCB_4</strain>
    </source>
</reference>
<dbReference type="SUPFAM" id="SSF51905">
    <property type="entry name" value="FAD/NAD(P)-binding domain"/>
    <property type="match status" value="1"/>
</dbReference>
<dbReference type="PRINTS" id="PR00368">
    <property type="entry name" value="FADPNR"/>
</dbReference>
<gene>
    <name evidence="3" type="ORF">OdinLCB4_006525</name>
</gene>
<dbReference type="Pfam" id="PF07992">
    <property type="entry name" value="Pyr_redox_2"/>
    <property type="match status" value="1"/>
</dbReference>
<dbReference type="InterPro" id="IPR051691">
    <property type="entry name" value="Metab_Enz_Cyan_OpOx_G3PDH"/>
</dbReference>
<dbReference type="EMBL" id="CP091871">
    <property type="protein sequence ID" value="WEU40120.1"/>
    <property type="molecule type" value="Genomic_DNA"/>
</dbReference>
<evidence type="ECO:0000313" key="4">
    <source>
        <dbReference type="Proteomes" id="UP000186851"/>
    </source>
</evidence>
<proteinExistence type="predicted"/>
<dbReference type="InterPro" id="IPR036188">
    <property type="entry name" value="FAD/NAD-bd_sf"/>
</dbReference>
<feature type="domain" description="FAD/NAD(P)-binding" evidence="2">
    <location>
        <begin position="8"/>
        <end position="299"/>
    </location>
</feature>
<dbReference type="InterPro" id="IPR023753">
    <property type="entry name" value="FAD/NAD-binding_dom"/>
</dbReference>
<evidence type="ECO:0000259" key="2">
    <source>
        <dbReference type="Pfam" id="PF07992"/>
    </source>
</evidence>
<dbReference type="GO" id="GO:0016491">
    <property type="term" value="F:oxidoreductase activity"/>
    <property type="evidence" value="ECO:0007669"/>
    <property type="project" value="UniProtKB-KW"/>
</dbReference>
<dbReference type="PANTHER" id="PTHR42949">
    <property type="entry name" value="ANAEROBIC GLYCEROL-3-PHOSPHATE DEHYDROGENASE SUBUNIT B"/>
    <property type="match status" value="1"/>
</dbReference>
<protein>
    <submittedName>
        <fullName evidence="3">NAD(P)/FAD-dependent oxidoreductase</fullName>
    </submittedName>
</protein>
<dbReference type="PRINTS" id="PR00411">
    <property type="entry name" value="PNDRDTASEI"/>
</dbReference>
<dbReference type="PANTHER" id="PTHR42949:SF3">
    <property type="entry name" value="ANAEROBIC GLYCEROL-3-PHOSPHATE DEHYDROGENASE SUBUNIT B"/>
    <property type="match status" value="1"/>
</dbReference>
<organism evidence="3 4">
    <name type="scientific">Odinarchaeota yellowstonii (strain LCB_4)</name>
    <dbReference type="NCBI Taxonomy" id="1841599"/>
    <lineage>
        <taxon>Archaea</taxon>
        <taxon>Promethearchaeati</taxon>
        <taxon>Candidatus Odinarchaeota</taxon>
        <taxon>Candidatus Odinarchaeia</taxon>
        <taxon>Candidatus Odinarchaeales</taxon>
        <taxon>Candidatus Odinarchaeaceae</taxon>
        <taxon>Candidatus Odinarchaeum</taxon>
    </lineage>
</organism>
<sequence length="416" mass="45384">MLNEIEVDVAVIGGGPAGLAAAISAKENGAEKVLLIERGSRLGGILNQCIHDGFGLVLFNKSLTGPEYAEIFIEKLLKLKIDYMLNSMVLELTPSKKLYVANRNGYHLVKAKAVVLAMGCRERTRGAIKIAGSRPSGVYTAGLAQNFINLQNLMIGRTAVILGSGDVGLIMARRLTLEGVKIQAVVEIMPFPYGLRRNVVQCLEDYNIPLHLSHTVTEILGRSRVEAVKIAKVDENLKPIPGTEKIIQCDTVLLSVGLIPENELSRQAGVEIDPKTQGPVVNSMLQTSIKGIFACGNVLHVNDLVDYVTVEAQKAGMWAAKYALNELPEPDRKEIEITLGENVRTVVPQKIVPGLDTSLFFRVYKPGKNKTLNIIVDGKNIIQKKCPSITPSEMLKADLKGEYTLNAEKIHVEVCE</sequence>
<reference evidence="3" key="2">
    <citation type="journal article" date="2022" name="Nat. Microbiol.">
        <title>A closed Candidatus Odinarchaeum chromosome exposes Asgard archaeal viruses.</title>
        <authorList>
            <person name="Tamarit D."/>
            <person name="Caceres E.F."/>
            <person name="Krupovic M."/>
            <person name="Nijland R."/>
            <person name="Eme L."/>
            <person name="Robinson N.P."/>
            <person name="Ettema T.J.G."/>
        </authorList>
    </citation>
    <scope>NUCLEOTIDE SEQUENCE</scope>
    <source>
        <strain evidence="3">LCB_4</strain>
    </source>
</reference>
<accession>A0AAF0IB84</accession>
<keyword evidence="1" id="KW-0560">Oxidoreductase</keyword>
<dbReference type="Proteomes" id="UP000186851">
    <property type="component" value="Chromosome"/>
</dbReference>
<dbReference type="AlphaFoldDB" id="A0AAF0IB84"/>
<name>A0AAF0IB84_ODILC</name>
<dbReference type="KEGG" id="oyw:OdinLCB4_006525"/>